<keyword evidence="2" id="KW-1185">Reference proteome</keyword>
<dbReference type="EMBL" id="ON529858">
    <property type="protein sequence ID" value="UTC29681.1"/>
    <property type="molecule type" value="Genomic_DNA"/>
</dbReference>
<evidence type="ECO:0000313" key="2">
    <source>
        <dbReference type="Proteomes" id="UP001057427"/>
    </source>
</evidence>
<accession>A0A9E7N4D6</accession>
<gene>
    <name evidence="1" type="ORF">BAJUN_00510</name>
</gene>
<name>A0A9E7N4D6_9CAUD</name>
<proteinExistence type="predicted"/>
<protein>
    <submittedName>
        <fullName evidence="1">Uncharacterized protein</fullName>
    </submittedName>
</protein>
<dbReference type="Proteomes" id="UP001057427">
    <property type="component" value="Segment"/>
</dbReference>
<reference evidence="1" key="1">
    <citation type="submission" date="2022-05" db="EMBL/GenBank/DDBJ databases">
        <authorList>
            <person name="Friedrich I."/>
            <person name="Poehlein A."/>
            <person name="Schneider D."/>
            <person name="Hertel R."/>
            <person name="Daniel R."/>
        </authorList>
    </citation>
    <scope>NUCLEOTIDE SEQUENCE</scope>
</reference>
<organism evidence="1 2">
    <name type="scientific">Brevundimonas phage vB_BgoS-Bajun</name>
    <dbReference type="NCBI Taxonomy" id="2948594"/>
    <lineage>
        <taxon>Viruses</taxon>
        <taxon>Duplodnaviria</taxon>
        <taxon>Heunggongvirae</taxon>
        <taxon>Uroviricota</taxon>
        <taxon>Caudoviricetes</taxon>
        <taxon>Dolichocephalovirinae</taxon>
    </lineage>
</organism>
<evidence type="ECO:0000313" key="1">
    <source>
        <dbReference type="EMBL" id="UTC29681.1"/>
    </source>
</evidence>
<sequence length="476" mass="52943">MPLYRTSYKIPNGETLATQCYACDDDHLIEVLTLRGMGETRDDPHPYGYSAFFKAPVLASTLLAKNQLAAANHALIWAAMIASKAGIIDPWDLLNDRGMIHEMAHAMHSKEINGQPFGIFDNGKIALMERLEAFEMLVPGLHKCWAGEDTSVRYAPGFRGYDLPSFFDITSKGFSKTLEELVKKRRPKSAPNTLQGMLYGYQRDAMDHFMSGFTPRDKDAPRAKIGSKDFDQQRLKQMNAVKQDKSELVAKLRAQHKAKTTGVKVTAHKSQLVVRGVTGETTVTYSAGLTGNHDESAKAKKVNALRYPRAIMSEVKANEVVIKDLKLSVQNSLDDFKTSLDKMQAVSRLNRPKGRRAEVVILDDIAAMAKLHDENEDAPYRLEKVEAKEDDKYVHFKGVTVPAYDPADSYVTPVEAGNFIRQMVASEEMMAAYDATEAMHRRVHLAATTDAVGAFMTEMLRGVVTGVVHDEIQVTV</sequence>